<gene>
    <name evidence="23" type="ORF">UFOPK1493_01345</name>
</gene>
<keyword evidence="11" id="KW-0521">NADP</keyword>
<evidence type="ECO:0000256" key="3">
    <source>
        <dbReference type="ARBA" id="ARBA00001958"/>
    </source>
</evidence>
<evidence type="ECO:0000313" key="23">
    <source>
        <dbReference type="EMBL" id="CAB4554900.1"/>
    </source>
</evidence>
<evidence type="ECO:0000256" key="4">
    <source>
        <dbReference type="ARBA" id="ARBA00006001"/>
    </source>
</evidence>
<feature type="domain" description="YjeF C-terminal" evidence="21">
    <location>
        <begin position="195"/>
        <end position="465"/>
    </location>
</feature>
<evidence type="ECO:0000256" key="8">
    <source>
        <dbReference type="ARBA" id="ARBA00022723"/>
    </source>
</evidence>
<evidence type="ECO:0000256" key="20">
    <source>
        <dbReference type="ARBA" id="ARBA00049209"/>
    </source>
</evidence>
<sequence length="469" mass="47870">MSAGARSSLRRMLPIVTPAEMRAVDAAAADRIDLLIERAGAAVARAAVRLLGGTYGRTAHVIVGPGNNGNDGRVAARLLADRGVRVRVFDAAACPPVLPPADLVIDAAYGTGFRGTWRAPDVGAAAVLAVDVPSGVDGLTGGVAPGNAVLAADRTVTFVALKPGLLFGEGRELAGELELVDVGLDPGDVHTHLLQSADVADWLPARTPDAHKWHAAVRVIAGSRTMPGAAVLAVAAAQRAGAGMVQWSTPGADAAGSMPLEAVHRPLPATAWAAEALRSFDRFHAVVIGPGLGRLDDVAANTREVAIRTPLPIVVDGDGLFALAWNASGAAALLREREAPTVLTPHDGEYQLLTGARPGADRIAAVRRLATDTHTVVLLKGPTTVVAAPDGEVLVVRAGDARLATAGTGDVLAGVIGALLAMRLDPFEAAAMGAWIHGRAAMHGPADGLVAGDLPDLIPRVLAELRGAP</sequence>
<name>A0A6J6CTR4_9ZZZZ</name>
<dbReference type="EC" id="4.2.1.136" evidence="7"/>
<comment type="catalytic activity">
    <reaction evidence="1">
        <text>(6R)-NADHX = (6S)-NADHX</text>
        <dbReference type="Rhea" id="RHEA:32215"/>
        <dbReference type="ChEBI" id="CHEBI:64074"/>
        <dbReference type="ChEBI" id="CHEBI:64075"/>
        <dbReference type="EC" id="5.1.99.6"/>
    </reaction>
</comment>
<keyword evidence="8" id="KW-0479">Metal-binding</keyword>
<evidence type="ECO:0000256" key="11">
    <source>
        <dbReference type="ARBA" id="ARBA00022857"/>
    </source>
</evidence>
<keyword evidence="10" id="KW-0067">ATP-binding</keyword>
<dbReference type="SUPFAM" id="SSF64153">
    <property type="entry name" value="YjeF N-terminal domain-like"/>
    <property type="match status" value="1"/>
</dbReference>
<dbReference type="NCBIfam" id="TIGR00196">
    <property type="entry name" value="yjeF_cterm"/>
    <property type="match status" value="1"/>
</dbReference>
<dbReference type="GO" id="GO:0046872">
    <property type="term" value="F:metal ion binding"/>
    <property type="evidence" value="ECO:0007669"/>
    <property type="project" value="UniProtKB-KW"/>
</dbReference>
<dbReference type="GO" id="GO:0005524">
    <property type="term" value="F:ATP binding"/>
    <property type="evidence" value="ECO:0007669"/>
    <property type="project" value="UniProtKB-KW"/>
</dbReference>
<dbReference type="PANTHER" id="PTHR12592:SF0">
    <property type="entry name" value="ATP-DEPENDENT (S)-NAD(P)H-HYDRATE DEHYDRATASE"/>
    <property type="match status" value="1"/>
</dbReference>
<dbReference type="HAMAP" id="MF_01965">
    <property type="entry name" value="NADHX_dehydratase"/>
    <property type="match status" value="1"/>
</dbReference>
<dbReference type="Gene3D" id="3.40.50.10260">
    <property type="entry name" value="YjeF N-terminal domain"/>
    <property type="match status" value="2"/>
</dbReference>
<dbReference type="InterPro" id="IPR029056">
    <property type="entry name" value="Ribokinase-like"/>
</dbReference>
<dbReference type="InterPro" id="IPR017953">
    <property type="entry name" value="Carbohydrate_kinase_pred_CS"/>
</dbReference>
<dbReference type="EMBL" id="CAEZSR010000038">
    <property type="protein sequence ID" value="CAB4554900.1"/>
    <property type="molecule type" value="Genomic_DNA"/>
</dbReference>
<proteinExistence type="inferred from homology"/>
<dbReference type="GO" id="GO:0052855">
    <property type="term" value="F:ADP-dependent NAD(P)H-hydrate dehydratase activity"/>
    <property type="evidence" value="ECO:0007669"/>
    <property type="project" value="UniProtKB-EC"/>
</dbReference>
<dbReference type="GO" id="GO:0052856">
    <property type="term" value="F:NAD(P)HX epimerase activity"/>
    <property type="evidence" value="ECO:0007669"/>
    <property type="project" value="UniProtKB-EC"/>
</dbReference>
<evidence type="ECO:0000256" key="18">
    <source>
        <dbReference type="ARBA" id="ARBA00032624"/>
    </source>
</evidence>
<dbReference type="CDD" id="cd01171">
    <property type="entry name" value="YXKO-related"/>
    <property type="match status" value="1"/>
</dbReference>
<dbReference type="InterPro" id="IPR036652">
    <property type="entry name" value="YjeF_N_dom_sf"/>
</dbReference>
<organism evidence="23">
    <name type="scientific">freshwater metagenome</name>
    <dbReference type="NCBI Taxonomy" id="449393"/>
    <lineage>
        <taxon>unclassified sequences</taxon>
        <taxon>metagenomes</taxon>
        <taxon>ecological metagenomes</taxon>
    </lineage>
</organism>
<dbReference type="PANTHER" id="PTHR12592">
    <property type="entry name" value="ATP-DEPENDENT (S)-NAD(P)H-HYDRATE DEHYDRATASE FAMILY MEMBER"/>
    <property type="match status" value="1"/>
</dbReference>
<evidence type="ECO:0000256" key="16">
    <source>
        <dbReference type="ARBA" id="ARBA00023268"/>
    </source>
</evidence>
<dbReference type="InterPro" id="IPR000631">
    <property type="entry name" value="CARKD"/>
</dbReference>
<dbReference type="Gene3D" id="3.40.1190.20">
    <property type="match status" value="1"/>
</dbReference>
<comment type="function">
    <text evidence="17">Bifunctional enzyme that catalyzes the epimerization of the S- and R-forms of NAD(P)HX and the dehydration of the S-form of NAD(P)HX at the expense of ADP, which is converted to AMP. This allows the repair of both epimers of NAD(P)HX, a damaged form of NAD(P)H that is a result of enzymatic or heat-dependent hydration.</text>
</comment>
<dbReference type="InterPro" id="IPR030677">
    <property type="entry name" value="Nnr"/>
</dbReference>
<comment type="similarity">
    <text evidence="4">In the N-terminal section; belongs to the NnrE/AIBP family.</text>
</comment>
<comment type="similarity">
    <text evidence="5">In the C-terminal section; belongs to the NnrD/CARKD family.</text>
</comment>
<evidence type="ECO:0000256" key="13">
    <source>
        <dbReference type="ARBA" id="ARBA00023027"/>
    </source>
</evidence>
<dbReference type="PROSITE" id="PS51385">
    <property type="entry name" value="YJEF_N"/>
    <property type="match status" value="1"/>
</dbReference>
<comment type="catalytic activity">
    <reaction evidence="20">
        <text>(6S)-NADPHX + ADP = AMP + phosphate + NADPH + H(+)</text>
        <dbReference type="Rhea" id="RHEA:32235"/>
        <dbReference type="ChEBI" id="CHEBI:15378"/>
        <dbReference type="ChEBI" id="CHEBI:43474"/>
        <dbReference type="ChEBI" id="CHEBI:57783"/>
        <dbReference type="ChEBI" id="CHEBI:64076"/>
        <dbReference type="ChEBI" id="CHEBI:456215"/>
        <dbReference type="ChEBI" id="CHEBI:456216"/>
        <dbReference type="EC" id="4.2.1.136"/>
    </reaction>
</comment>
<evidence type="ECO:0000256" key="14">
    <source>
        <dbReference type="ARBA" id="ARBA00023235"/>
    </source>
</evidence>
<dbReference type="EC" id="5.1.99.6" evidence="6"/>
<evidence type="ECO:0000256" key="17">
    <source>
        <dbReference type="ARBA" id="ARBA00025153"/>
    </source>
</evidence>
<keyword evidence="14" id="KW-0413">Isomerase</keyword>
<evidence type="ECO:0000259" key="22">
    <source>
        <dbReference type="PROSITE" id="PS51385"/>
    </source>
</evidence>
<evidence type="ECO:0000256" key="12">
    <source>
        <dbReference type="ARBA" id="ARBA00022958"/>
    </source>
</evidence>
<comment type="catalytic activity">
    <reaction evidence="2">
        <text>(6R)-NADPHX = (6S)-NADPHX</text>
        <dbReference type="Rhea" id="RHEA:32227"/>
        <dbReference type="ChEBI" id="CHEBI:64076"/>
        <dbReference type="ChEBI" id="CHEBI:64077"/>
        <dbReference type="EC" id="5.1.99.6"/>
    </reaction>
</comment>
<evidence type="ECO:0000256" key="6">
    <source>
        <dbReference type="ARBA" id="ARBA00012228"/>
    </source>
</evidence>
<evidence type="ECO:0000256" key="15">
    <source>
        <dbReference type="ARBA" id="ARBA00023239"/>
    </source>
</evidence>
<evidence type="ECO:0000259" key="21">
    <source>
        <dbReference type="PROSITE" id="PS51383"/>
    </source>
</evidence>
<keyword evidence="12" id="KW-0630">Potassium</keyword>
<comment type="catalytic activity">
    <reaction evidence="19">
        <text>(6S)-NADHX + ADP = AMP + phosphate + NADH + H(+)</text>
        <dbReference type="Rhea" id="RHEA:32223"/>
        <dbReference type="ChEBI" id="CHEBI:15378"/>
        <dbReference type="ChEBI" id="CHEBI:43474"/>
        <dbReference type="ChEBI" id="CHEBI:57945"/>
        <dbReference type="ChEBI" id="CHEBI:64074"/>
        <dbReference type="ChEBI" id="CHEBI:456215"/>
        <dbReference type="ChEBI" id="CHEBI:456216"/>
        <dbReference type="EC" id="4.2.1.136"/>
    </reaction>
</comment>
<dbReference type="SUPFAM" id="SSF53613">
    <property type="entry name" value="Ribokinase-like"/>
    <property type="match status" value="1"/>
</dbReference>
<accession>A0A6J6CTR4</accession>
<comment type="cofactor">
    <cofactor evidence="3">
        <name>K(+)</name>
        <dbReference type="ChEBI" id="CHEBI:29103"/>
    </cofactor>
</comment>
<dbReference type="GO" id="GO:0110051">
    <property type="term" value="P:metabolite repair"/>
    <property type="evidence" value="ECO:0007669"/>
    <property type="project" value="TreeGrafter"/>
</dbReference>
<protein>
    <recommendedName>
        <fullName evidence="18">Nicotinamide nucleotide repair protein</fullName>
        <ecNumber evidence="7">4.2.1.136</ecNumber>
        <ecNumber evidence="6">5.1.99.6</ecNumber>
    </recommendedName>
</protein>
<keyword evidence="9" id="KW-0547">Nucleotide-binding</keyword>
<dbReference type="PROSITE" id="PS01050">
    <property type="entry name" value="YJEF_C_2"/>
    <property type="match status" value="1"/>
</dbReference>
<evidence type="ECO:0000256" key="5">
    <source>
        <dbReference type="ARBA" id="ARBA00009524"/>
    </source>
</evidence>
<evidence type="ECO:0000256" key="1">
    <source>
        <dbReference type="ARBA" id="ARBA00000013"/>
    </source>
</evidence>
<evidence type="ECO:0000256" key="19">
    <source>
        <dbReference type="ARBA" id="ARBA00048238"/>
    </source>
</evidence>
<evidence type="ECO:0000256" key="10">
    <source>
        <dbReference type="ARBA" id="ARBA00022840"/>
    </source>
</evidence>
<dbReference type="PIRSF" id="PIRSF017184">
    <property type="entry name" value="Nnr"/>
    <property type="match status" value="1"/>
</dbReference>
<feature type="domain" description="YjeF N-terminal" evidence="22">
    <location>
        <begin position="16"/>
        <end position="190"/>
    </location>
</feature>
<keyword evidence="16" id="KW-0511">Multifunctional enzyme</keyword>
<dbReference type="Pfam" id="PF03853">
    <property type="entry name" value="YjeF_N"/>
    <property type="match status" value="2"/>
</dbReference>
<keyword evidence="13" id="KW-0520">NAD</keyword>
<evidence type="ECO:0000256" key="9">
    <source>
        <dbReference type="ARBA" id="ARBA00022741"/>
    </source>
</evidence>
<dbReference type="PROSITE" id="PS51383">
    <property type="entry name" value="YJEF_C_3"/>
    <property type="match status" value="1"/>
</dbReference>
<dbReference type="AlphaFoldDB" id="A0A6J6CTR4"/>
<evidence type="ECO:0000256" key="7">
    <source>
        <dbReference type="ARBA" id="ARBA00013129"/>
    </source>
</evidence>
<keyword evidence="15" id="KW-0456">Lyase</keyword>
<evidence type="ECO:0000256" key="2">
    <source>
        <dbReference type="ARBA" id="ARBA00000909"/>
    </source>
</evidence>
<reference evidence="23" key="1">
    <citation type="submission" date="2020-05" db="EMBL/GenBank/DDBJ databases">
        <authorList>
            <person name="Chiriac C."/>
            <person name="Salcher M."/>
            <person name="Ghai R."/>
            <person name="Kavagutti S V."/>
        </authorList>
    </citation>
    <scope>NUCLEOTIDE SEQUENCE</scope>
</reference>
<dbReference type="Pfam" id="PF01256">
    <property type="entry name" value="Carb_kinase"/>
    <property type="match status" value="1"/>
</dbReference>
<dbReference type="InterPro" id="IPR004443">
    <property type="entry name" value="YjeF_N_dom"/>
</dbReference>